<dbReference type="CDD" id="cd06849">
    <property type="entry name" value="lipoyl_domain"/>
    <property type="match status" value="1"/>
</dbReference>
<evidence type="ECO:0000256" key="7">
    <source>
        <dbReference type="ARBA" id="ARBA00023315"/>
    </source>
</evidence>
<dbReference type="InterPro" id="IPR050537">
    <property type="entry name" value="2-oxoacid_dehydrogenase"/>
</dbReference>
<evidence type="ECO:0000256" key="9">
    <source>
        <dbReference type="SAM" id="MobiDB-lite"/>
    </source>
</evidence>
<accession>A0ABR1HPP2</accession>
<dbReference type="InterPro" id="IPR011053">
    <property type="entry name" value="Single_hybrid_motif"/>
</dbReference>
<dbReference type="PANTHER" id="PTHR43416">
    <property type="entry name" value="DIHYDROLIPOYLLYSINE-RESIDUE SUCCINYLTRANSFERASE COMPONENT OF 2-OXOGLUTARATE DEHYDROGENASE COMPLEX, MITOCHONDRIAL-RELATED"/>
    <property type="match status" value="1"/>
</dbReference>
<feature type="compositionally biased region" description="Basic and acidic residues" evidence="9">
    <location>
        <begin position="140"/>
        <end position="169"/>
    </location>
</feature>
<evidence type="ECO:0000256" key="1">
    <source>
        <dbReference type="ARBA" id="ARBA00001938"/>
    </source>
</evidence>
<dbReference type="Proteomes" id="UP001498476">
    <property type="component" value="Unassembled WGS sequence"/>
</dbReference>
<dbReference type="SUPFAM" id="SSF52777">
    <property type="entry name" value="CoA-dependent acyltransferases"/>
    <property type="match status" value="1"/>
</dbReference>
<evidence type="ECO:0000256" key="4">
    <source>
        <dbReference type="ARBA" id="ARBA00022532"/>
    </source>
</evidence>
<comment type="pathway">
    <text evidence="2">Amino-acid degradation; L-lysine degradation via saccharopine pathway; glutaryl-CoA from L-lysine: step 6/6.</text>
</comment>
<reference evidence="11 12" key="1">
    <citation type="journal article" date="2025" name="Microbiol. Resour. Announc.">
        <title>Draft genome sequences for Neonectria magnoliae and Neonectria punicea, canker pathogens of Liriodendron tulipifera and Acer saccharum in West Virginia.</title>
        <authorList>
            <person name="Petronek H.M."/>
            <person name="Kasson M.T."/>
            <person name="Metheny A.M."/>
            <person name="Stauder C.M."/>
            <person name="Lovett B."/>
            <person name="Lynch S.C."/>
            <person name="Garnas J.R."/>
            <person name="Kasson L.R."/>
            <person name="Stajich J.E."/>
        </authorList>
    </citation>
    <scope>NUCLEOTIDE SEQUENCE [LARGE SCALE GENOMIC DNA]</scope>
    <source>
        <strain evidence="11 12">NRRL 64653</strain>
    </source>
</reference>
<dbReference type="InterPro" id="IPR000089">
    <property type="entry name" value="Biotin_lipoyl"/>
</dbReference>
<dbReference type="InterPro" id="IPR023213">
    <property type="entry name" value="CAT-like_dom_sf"/>
</dbReference>
<dbReference type="PROSITE" id="PS50968">
    <property type="entry name" value="BIOTINYL_LIPOYL"/>
    <property type="match status" value="1"/>
</dbReference>
<evidence type="ECO:0000256" key="5">
    <source>
        <dbReference type="ARBA" id="ARBA00022679"/>
    </source>
</evidence>
<evidence type="ECO:0000313" key="12">
    <source>
        <dbReference type="Proteomes" id="UP001498476"/>
    </source>
</evidence>
<evidence type="ECO:0000256" key="8">
    <source>
        <dbReference type="RuleBase" id="RU003423"/>
    </source>
</evidence>
<protein>
    <recommendedName>
        <fullName evidence="8">Dihydrolipoamide acetyltransferase component of pyruvate dehydrogenase complex</fullName>
        <ecNumber evidence="8">2.3.1.-</ecNumber>
    </recommendedName>
</protein>
<organism evidence="11 12">
    <name type="scientific">Neonectria punicea</name>
    <dbReference type="NCBI Taxonomy" id="979145"/>
    <lineage>
        <taxon>Eukaryota</taxon>
        <taxon>Fungi</taxon>
        <taxon>Dikarya</taxon>
        <taxon>Ascomycota</taxon>
        <taxon>Pezizomycotina</taxon>
        <taxon>Sordariomycetes</taxon>
        <taxon>Hypocreomycetidae</taxon>
        <taxon>Hypocreales</taxon>
        <taxon>Nectriaceae</taxon>
        <taxon>Neonectria</taxon>
    </lineage>
</organism>
<evidence type="ECO:0000313" key="11">
    <source>
        <dbReference type="EMBL" id="KAK7422779.1"/>
    </source>
</evidence>
<dbReference type="PANTHER" id="PTHR43416:SF5">
    <property type="entry name" value="DIHYDROLIPOYLLYSINE-RESIDUE SUCCINYLTRANSFERASE COMPONENT OF 2-OXOGLUTARATE DEHYDROGENASE COMPLEX, MITOCHONDRIAL"/>
    <property type="match status" value="1"/>
</dbReference>
<keyword evidence="5 8" id="KW-0808">Transferase</keyword>
<comment type="similarity">
    <text evidence="3 8">Belongs to the 2-oxoacid dehydrogenase family.</text>
</comment>
<sequence>MVSAVRTKAATGLLSLSRTVPKMQPAHRVAALTHSANLFRRGAIDPQRRLFSYSTTFKADIIVVVPPMAESLNEGTLSSLPKKVGEQIEADEIASIETDKIDIAVTAPETAIIAEYFAAEGDTVVVGQDLARIVTGEDAGAAKKPEGEAPPKEETKAAEPVEAKVEDKTPTAAPPNPTTPTPATKPTAQVAQSQPVVSTSQGPSRGERVEKMTRMRKTTASRLKQSQNTCASLTTMQEVDMTNLMAWRTRYRDEVAEEHGVRLGYMGAFTKATTLAAQQVPQINAAIDTDKEIITYRDYVDISIAVSAPKGLVTPVLRNTNALSIVELEREVATLAKKARDGKLTMDDLEGGNFSISNPGIFGSMFGTPLINYPQAAVFNMNGIQQRVMAINGQAEIRPMMYISLTYDHRLIDGREAVAYLNTVKKYIEDPARMLLV</sequence>
<evidence type="ECO:0000256" key="3">
    <source>
        <dbReference type="ARBA" id="ARBA00007317"/>
    </source>
</evidence>
<dbReference type="Gene3D" id="2.40.50.100">
    <property type="match status" value="1"/>
</dbReference>
<dbReference type="Gene3D" id="3.30.559.10">
    <property type="entry name" value="Chloramphenicol acetyltransferase-like domain"/>
    <property type="match status" value="1"/>
</dbReference>
<feature type="compositionally biased region" description="Polar residues" evidence="9">
    <location>
        <begin position="189"/>
        <end position="203"/>
    </location>
</feature>
<keyword evidence="6 8" id="KW-0450">Lipoyl</keyword>
<name>A0ABR1HPP2_9HYPO</name>
<evidence type="ECO:0000259" key="10">
    <source>
        <dbReference type="PROSITE" id="PS50968"/>
    </source>
</evidence>
<dbReference type="InterPro" id="IPR001078">
    <property type="entry name" value="2-oxoacid_DH_actylTfrase"/>
</dbReference>
<dbReference type="EC" id="2.3.1.-" evidence="8"/>
<keyword evidence="7 8" id="KW-0012">Acyltransferase</keyword>
<comment type="cofactor">
    <cofactor evidence="1 8">
        <name>(R)-lipoate</name>
        <dbReference type="ChEBI" id="CHEBI:83088"/>
    </cofactor>
</comment>
<dbReference type="SUPFAM" id="SSF51230">
    <property type="entry name" value="Single hybrid motif"/>
    <property type="match status" value="1"/>
</dbReference>
<comment type="caution">
    <text evidence="11">The sequence shown here is derived from an EMBL/GenBank/DDBJ whole genome shotgun (WGS) entry which is preliminary data.</text>
</comment>
<dbReference type="Pfam" id="PF00198">
    <property type="entry name" value="2-oxoacid_dh"/>
    <property type="match status" value="1"/>
</dbReference>
<dbReference type="EMBL" id="JAZAVJ010000013">
    <property type="protein sequence ID" value="KAK7422779.1"/>
    <property type="molecule type" value="Genomic_DNA"/>
</dbReference>
<evidence type="ECO:0000256" key="6">
    <source>
        <dbReference type="ARBA" id="ARBA00022823"/>
    </source>
</evidence>
<dbReference type="Pfam" id="PF00364">
    <property type="entry name" value="Biotin_lipoyl"/>
    <property type="match status" value="1"/>
</dbReference>
<proteinExistence type="inferred from homology"/>
<evidence type="ECO:0000256" key="2">
    <source>
        <dbReference type="ARBA" id="ARBA00005145"/>
    </source>
</evidence>
<feature type="region of interest" description="Disordered" evidence="9">
    <location>
        <begin position="137"/>
        <end position="226"/>
    </location>
</feature>
<keyword evidence="12" id="KW-1185">Reference proteome</keyword>
<feature type="domain" description="Lipoyl-binding" evidence="10">
    <location>
        <begin position="60"/>
        <end position="134"/>
    </location>
</feature>
<gene>
    <name evidence="11" type="ORF">QQX98_001339</name>
</gene>
<keyword evidence="4" id="KW-0816">Tricarboxylic acid cycle</keyword>